<proteinExistence type="predicted"/>
<dbReference type="EMBL" id="CP042433">
    <property type="protein sequence ID" value="QEC57937.1"/>
    <property type="molecule type" value="Genomic_DNA"/>
</dbReference>
<evidence type="ECO:0000313" key="2">
    <source>
        <dbReference type="Proteomes" id="UP000321204"/>
    </source>
</evidence>
<dbReference type="Proteomes" id="UP000321204">
    <property type="component" value="Chromosome"/>
</dbReference>
<dbReference type="KEGG" id="fgg:FSB75_19170"/>
<organism evidence="1 2">
    <name type="scientific">Flavisolibacter ginsenosidimutans</name>
    <dbReference type="NCBI Taxonomy" id="661481"/>
    <lineage>
        <taxon>Bacteria</taxon>
        <taxon>Pseudomonadati</taxon>
        <taxon>Bacteroidota</taxon>
        <taxon>Chitinophagia</taxon>
        <taxon>Chitinophagales</taxon>
        <taxon>Chitinophagaceae</taxon>
        <taxon>Flavisolibacter</taxon>
    </lineage>
</organism>
<evidence type="ECO:0000313" key="1">
    <source>
        <dbReference type="EMBL" id="QEC57937.1"/>
    </source>
</evidence>
<keyword evidence="2" id="KW-1185">Reference proteome</keyword>
<dbReference type="OrthoDB" id="678885at2"/>
<name>A0A5B8UMN1_9BACT</name>
<dbReference type="RefSeq" id="WP_146790779.1">
    <property type="nucleotide sequence ID" value="NZ_BAABIO010000003.1"/>
</dbReference>
<sequence length="79" mass="9131">MTVEEFTLLPYAERLSALTEQAVCVAGRDLPKFKVLLYQLGSFYVEVFYHVNYNYITELMPFDSTDLLSPYLANIPLPF</sequence>
<accession>A0A5B8UMN1</accession>
<protein>
    <submittedName>
        <fullName evidence="1">Uncharacterized protein</fullName>
    </submittedName>
</protein>
<reference evidence="1 2" key="1">
    <citation type="journal article" date="2015" name="Int. J. Syst. Evol. Microbiol.">
        <title>Flavisolibacter ginsenosidimutans sp. nov., with ginsenoside-converting activity isolated from soil used for cultivating ginseng.</title>
        <authorList>
            <person name="Zhao Y."/>
            <person name="Liu Q."/>
            <person name="Kang M.S."/>
            <person name="Jin F."/>
            <person name="Yu H."/>
            <person name="Im W.T."/>
        </authorList>
    </citation>
    <scope>NUCLEOTIDE SEQUENCE [LARGE SCALE GENOMIC DNA]</scope>
    <source>
        <strain evidence="1 2">Gsoil 636</strain>
    </source>
</reference>
<gene>
    <name evidence="1" type="ORF">FSB75_19170</name>
</gene>
<dbReference type="AlphaFoldDB" id="A0A5B8UMN1"/>